<dbReference type="EMBL" id="UINC01079986">
    <property type="protein sequence ID" value="SVC22511.1"/>
    <property type="molecule type" value="Genomic_DNA"/>
</dbReference>
<reference evidence="2" key="1">
    <citation type="submission" date="2018-05" db="EMBL/GenBank/DDBJ databases">
        <authorList>
            <person name="Lanie J.A."/>
            <person name="Ng W.-L."/>
            <person name="Kazmierczak K.M."/>
            <person name="Andrzejewski T.M."/>
            <person name="Davidsen T.M."/>
            <person name="Wayne K.J."/>
            <person name="Tettelin H."/>
            <person name="Glass J.I."/>
            <person name="Rusch D."/>
            <person name="Podicherti R."/>
            <person name="Tsui H.-C.T."/>
            <person name="Winkler M.E."/>
        </authorList>
    </citation>
    <scope>NUCLEOTIDE SEQUENCE</scope>
</reference>
<name>A0A382KII0_9ZZZZ</name>
<organism evidence="2">
    <name type="scientific">marine metagenome</name>
    <dbReference type="NCBI Taxonomy" id="408172"/>
    <lineage>
        <taxon>unclassified sequences</taxon>
        <taxon>metagenomes</taxon>
        <taxon>ecological metagenomes</taxon>
    </lineage>
</organism>
<sequence>MSQMLHSSRQARHLPPSTPAPAE</sequence>
<protein>
    <submittedName>
        <fullName evidence="2">Uncharacterized protein</fullName>
    </submittedName>
</protein>
<dbReference type="AlphaFoldDB" id="A0A382KII0"/>
<feature type="region of interest" description="Disordered" evidence="1">
    <location>
        <begin position="1"/>
        <end position="23"/>
    </location>
</feature>
<proteinExistence type="predicted"/>
<accession>A0A382KII0</accession>
<gene>
    <name evidence="2" type="ORF">METZ01_LOCUS275365</name>
</gene>
<feature type="non-terminal residue" evidence="2">
    <location>
        <position position="23"/>
    </location>
</feature>
<evidence type="ECO:0000313" key="2">
    <source>
        <dbReference type="EMBL" id="SVC22511.1"/>
    </source>
</evidence>
<evidence type="ECO:0000256" key="1">
    <source>
        <dbReference type="SAM" id="MobiDB-lite"/>
    </source>
</evidence>